<comment type="caution">
    <text evidence="2">The sequence shown here is derived from an EMBL/GenBank/DDBJ whole genome shotgun (WGS) entry which is preliminary data.</text>
</comment>
<name>A0A0L8LAP4_9ACTN</name>
<dbReference type="InterPro" id="IPR008979">
    <property type="entry name" value="Galactose-bd-like_sf"/>
</dbReference>
<keyword evidence="3" id="KW-1185">Reference proteome</keyword>
<dbReference type="Pfam" id="PF22704">
    <property type="entry name" value="CBM13-like"/>
    <property type="match status" value="1"/>
</dbReference>
<sequence length="74" mass="7631">MRFDDVVVGKAGTYWIKVSYVSGDARSVDVCANTGGATRHTFPPTGDRGPVETVSVPVTLKAGGNTVTFDSGPG</sequence>
<dbReference type="PATRIC" id="fig|67356.5.peg.3489"/>
<organism evidence="2 3">
    <name type="scientific">Streptomyces resistomycificus</name>
    <dbReference type="NCBI Taxonomy" id="67356"/>
    <lineage>
        <taxon>Bacteria</taxon>
        <taxon>Bacillati</taxon>
        <taxon>Actinomycetota</taxon>
        <taxon>Actinomycetes</taxon>
        <taxon>Kitasatosporales</taxon>
        <taxon>Streptomycetaceae</taxon>
        <taxon>Streptomyces</taxon>
        <taxon>Streptomyces aurantiacus group</taxon>
    </lineage>
</organism>
<dbReference type="SUPFAM" id="SSF49785">
    <property type="entry name" value="Galactose-binding domain-like"/>
    <property type="match status" value="1"/>
</dbReference>
<dbReference type="Proteomes" id="UP000037251">
    <property type="component" value="Unassembled WGS sequence"/>
</dbReference>
<feature type="domain" description="Alpha-galactosidase CBM13" evidence="1">
    <location>
        <begin position="2"/>
        <end position="73"/>
    </location>
</feature>
<dbReference type="InterPro" id="IPR055240">
    <property type="entry name" value="CBM13-like"/>
</dbReference>
<gene>
    <name evidence="2" type="ORF">ADK37_16310</name>
</gene>
<reference evidence="3" key="1">
    <citation type="submission" date="2015-07" db="EMBL/GenBank/DDBJ databases">
        <authorList>
            <person name="Ju K.-S."/>
            <person name="Doroghazi J.R."/>
            <person name="Metcalf W.W."/>
        </authorList>
    </citation>
    <scope>NUCLEOTIDE SEQUENCE [LARGE SCALE GENOMIC DNA]</scope>
    <source>
        <strain evidence="3">NRRL 2290</strain>
    </source>
</reference>
<dbReference type="AlphaFoldDB" id="A0A0L8LAP4"/>
<proteinExistence type="predicted"/>
<accession>A0A0L8LAP4</accession>
<dbReference type="Gene3D" id="2.60.120.260">
    <property type="entry name" value="Galactose-binding domain-like"/>
    <property type="match status" value="1"/>
</dbReference>
<evidence type="ECO:0000313" key="2">
    <source>
        <dbReference type="EMBL" id="KOG35190.1"/>
    </source>
</evidence>
<evidence type="ECO:0000259" key="1">
    <source>
        <dbReference type="Pfam" id="PF22704"/>
    </source>
</evidence>
<dbReference type="EMBL" id="LGUS01000159">
    <property type="protein sequence ID" value="KOG35190.1"/>
    <property type="molecule type" value="Genomic_DNA"/>
</dbReference>
<evidence type="ECO:0000313" key="3">
    <source>
        <dbReference type="Proteomes" id="UP000037251"/>
    </source>
</evidence>
<protein>
    <recommendedName>
        <fullName evidence="1">Alpha-galactosidase CBM13 domain-containing protein</fullName>
    </recommendedName>
</protein>